<geneLocation type="plasmid" evidence="2">
    <name>unnamed3</name>
</geneLocation>
<dbReference type="RefSeq" id="WP_172873382.1">
    <property type="nucleotide sequence ID" value="NZ_JABRWL010000004.1"/>
</dbReference>
<accession>A0AA44EGV9</accession>
<evidence type="ECO:0000259" key="1">
    <source>
        <dbReference type="Pfam" id="PF00717"/>
    </source>
</evidence>
<dbReference type="PANTHER" id="PTHR33516:SF2">
    <property type="entry name" value="LEXA REPRESSOR-RELATED"/>
    <property type="match status" value="1"/>
</dbReference>
<sequence>MTALATVELVPVEYLVREIRTAGLMVSAGFPSPAGDDLEDPVDLIAWIIRHEHATFWYRVSGNSLSRAGILDGDFVAIDRAGKVQPGRTVLALYNGDMLLKVLTRRDGRLWLEARSDEHYPPLPVLDSTEIFGVVAGIARRYPVE</sequence>
<keyword evidence="2" id="KW-0614">Plasmid</keyword>
<dbReference type="Pfam" id="PF00717">
    <property type="entry name" value="Peptidase_S24"/>
    <property type="match status" value="1"/>
</dbReference>
<evidence type="ECO:0000313" key="3">
    <source>
        <dbReference type="Proteomes" id="UP001155820"/>
    </source>
</evidence>
<comment type="caution">
    <text evidence="2">The sequence shown here is derived from an EMBL/GenBank/DDBJ whole genome shotgun (WGS) entry which is preliminary data.</text>
</comment>
<reference evidence="2" key="1">
    <citation type="submission" date="2019-07" db="EMBL/GenBank/DDBJ databases">
        <title>FDA dAtabase for Regulatory Grade micrObial Sequences (FDA-ARGOS): Supporting development and validation of Infectious Disease Dx tests.</title>
        <authorList>
            <person name="Bachman M."/>
            <person name="Young C."/>
            <person name="Tallon L."/>
            <person name="Sadzewicz L."/>
            <person name="Vavikolanu K."/>
            <person name="Mehta A."/>
            <person name="Aluvathingal J."/>
            <person name="Nadendla S."/>
            <person name="Nandy P."/>
            <person name="Geyer C."/>
            <person name="Yan Y."/>
            <person name="Sichtig H."/>
        </authorList>
    </citation>
    <scope>NUCLEOTIDE SEQUENCE</scope>
    <source>
        <strain evidence="2">FDAARGOS_618</strain>
        <plasmid evidence="2">unnamed3</plasmid>
    </source>
</reference>
<dbReference type="Proteomes" id="UP001155820">
    <property type="component" value="Unassembled WGS sequence"/>
</dbReference>
<proteinExistence type="predicted"/>
<feature type="domain" description="Peptidase S24/S26A/S26B/S26C" evidence="1">
    <location>
        <begin position="25"/>
        <end position="135"/>
    </location>
</feature>
<keyword evidence="3" id="KW-1185">Reference proteome</keyword>
<dbReference type="PANTHER" id="PTHR33516">
    <property type="entry name" value="LEXA REPRESSOR"/>
    <property type="match status" value="1"/>
</dbReference>
<dbReference type="InterPro" id="IPR039418">
    <property type="entry name" value="LexA-like"/>
</dbReference>
<protein>
    <submittedName>
        <fullName evidence="2">Peptidase S24</fullName>
    </submittedName>
</protein>
<dbReference type="EMBL" id="JABRWM010000003">
    <property type="protein sequence ID" value="NRF18050.1"/>
    <property type="molecule type" value="Genomic_DNA"/>
</dbReference>
<dbReference type="AlphaFoldDB" id="A0AA44EGV9"/>
<dbReference type="Gene3D" id="2.10.109.10">
    <property type="entry name" value="Umud Fragment, subunit A"/>
    <property type="match status" value="1"/>
</dbReference>
<dbReference type="CDD" id="cd06529">
    <property type="entry name" value="S24_LexA-like"/>
    <property type="match status" value="1"/>
</dbReference>
<gene>
    <name evidence="2" type="ORF">FOB26_02650</name>
</gene>
<name>A0AA44EGV9_9HYPH</name>
<organism evidence="2 3">
    <name type="scientific">Agrobacterium pusense</name>
    <dbReference type="NCBI Taxonomy" id="648995"/>
    <lineage>
        <taxon>Bacteria</taxon>
        <taxon>Pseudomonadati</taxon>
        <taxon>Pseudomonadota</taxon>
        <taxon>Alphaproteobacteria</taxon>
        <taxon>Hyphomicrobiales</taxon>
        <taxon>Rhizobiaceae</taxon>
        <taxon>Rhizobium/Agrobacterium group</taxon>
        <taxon>Agrobacterium</taxon>
    </lineage>
</organism>
<dbReference type="InterPro" id="IPR036286">
    <property type="entry name" value="LexA/Signal_pep-like_sf"/>
</dbReference>
<dbReference type="InterPro" id="IPR050077">
    <property type="entry name" value="LexA_repressor"/>
</dbReference>
<dbReference type="InterPro" id="IPR015927">
    <property type="entry name" value="Peptidase_S24_S26A/B/C"/>
</dbReference>
<evidence type="ECO:0000313" key="2">
    <source>
        <dbReference type="EMBL" id="NRF18050.1"/>
    </source>
</evidence>
<dbReference type="SUPFAM" id="SSF51306">
    <property type="entry name" value="LexA/Signal peptidase"/>
    <property type="match status" value="1"/>
</dbReference>